<reference evidence="2" key="1">
    <citation type="submission" date="2023-02" db="EMBL/GenBank/DDBJ databases">
        <title>Description and genomic characterization of Salipiger bruguierae sp. nov., isolated from the sediment of mangrove plant Bruguiera sexangula.</title>
        <authorList>
            <person name="Long M."/>
        </authorList>
    </citation>
    <scope>NUCLEOTIDE SEQUENCE</scope>
    <source>
        <strain evidence="2">H15</strain>
    </source>
</reference>
<evidence type="ECO:0000313" key="2">
    <source>
        <dbReference type="EMBL" id="XCC94071.1"/>
    </source>
</evidence>
<evidence type="ECO:0000256" key="1">
    <source>
        <dbReference type="SAM" id="MobiDB-lite"/>
    </source>
</evidence>
<dbReference type="AlphaFoldDB" id="A0AAU8AHS0"/>
<accession>A0AAU8AHS0</accession>
<dbReference type="EMBL" id="CP123384">
    <property type="protein sequence ID" value="XCC94071.1"/>
    <property type="molecule type" value="Genomic_DNA"/>
</dbReference>
<sequence>MKKNQKRVLQTVMDDIERGDSERAIEAVLREKMGRFIEGAAANEAFVAEFFFLVERLASKSLAKRIATHPARPDAVDDLHEQAEANRVAPDQPETGGAWRKPDAAKRGKASE</sequence>
<feature type="region of interest" description="Disordered" evidence="1">
    <location>
        <begin position="70"/>
        <end position="112"/>
    </location>
</feature>
<protein>
    <submittedName>
        <fullName evidence="2">Uncharacterized protein</fullName>
    </submittedName>
</protein>
<name>A0AAU8AHS0_9RHOB</name>
<organism evidence="2">
    <name type="scientific">Alloyangia sp. H15</name>
    <dbReference type="NCBI Taxonomy" id="3029062"/>
    <lineage>
        <taxon>Bacteria</taxon>
        <taxon>Pseudomonadati</taxon>
        <taxon>Pseudomonadota</taxon>
        <taxon>Alphaproteobacteria</taxon>
        <taxon>Rhodobacterales</taxon>
        <taxon>Roseobacteraceae</taxon>
        <taxon>Alloyangia</taxon>
    </lineage>
</organism>
<gene>
    <name evidence="2" type="ORF">PVT71_02355</name>
</gene>
<dbReference type="RefSeq" id="WP_353472894.1">
    <property type="nucleotide sequence ID" value="NZ_CP123384.1"/>
</dbReference>
<feature type="compositionally biased region" description="Basic and acidic residues" evidence="1">
    <location>
        <begin position="100"/>
        <end position="112"/>
    </location>
</feature>
<feature type="compositionally biased region" description="Basic and acidic residues" evidence="1">
    <location>
        <begin position="71"/>
        <end position="84"/>
    </location>
</feature>
<proteinExistence type="predicted"/>